<dbReference type="InterPro" id="IPR041490">
    <property type="entry name" value="KstR2_TetR_C"/>
</dbReference>
<dbReference type="Gene3D" id="1.10.357.10">
    <property type="entry name" value="Tetracycline Repressor, domain 2"/>
    <property type="match status" value="1"/>
</dbReference>
<evidence type="ECO:0000259" key="6">
    <source>
        <dbReference type="PROSITE" id="PS50977"/>
    </source>
</evidence>
<dbReference type="SUPFAM" id="SSF48498">
    <property type="entry name" value="Tetracyclin repressor-like, C-terminal domain"/>
    <property type="match status" value="1"/>
</dbReference>
<dbReference type="PRINTS" id="PR00455">
    <property type="entry name" value="HTHTETR"/>
</dbReference>
<reference evidence="7" key="1">
    <citation type="submission" date="2020-09" db="EMBL/GenBank/DDBJ databases">
        <title>Hydrolytic dehalogenation operon of 4-chlorobenzoate is transcriptional regulated by the TetR-type repressor FcbR and the intermediate 4-chlorobenzoyl-CoA.</title>
        <authorList>
            <person name="Cheng M."/>
            <person name="Pei D."/>
            <person name="He X."/>
            <person name="Liu Y."/>
            <person name="Zhu P."/>
            <person name="Yan X."/>
        </authorList>
    </citation>
    <scope>NUCLEOTIDE SEQUENCE</scope>
    <source>
        <strain evidence="7">CD-2</strain>
    </source>
</reference>
<dbReference type="GO" id="GO:0003700">
    <property type="term" value="F:DNA-binding transcription factor activity"/>
    <property type="evidence" value="ECO:0007669"/>
    <property type="project" value="TreeGrafter"/>
</dbReference>
<proteinExistence type="predicted"/>
<keyword evidence="3 5" id="KW-0238">DNA-binding</keyword>
<dbReference type="AlphaFoldDB" id="A0A7M1LCC3"/>
<keyword evidence="2" id="KW-0805">Transcription regulation</keyword>
<dbReference type="PANTHER" id="PTHR30055">
    <property type="entry name" value="HTH-TYPE TRANSCRIPTIONAL REGULATOR RUTR"/>
    <property type="match status" value="1"/>
</dbReference>
<dbReference type="Gene3D" id="1.10.10.60">
    <property type="entry name" value="Homeodomain-like"/>
    <property type="match status" value="1"/>
</dbReference>
<dbReference type="InterPro" id="IPR050109">
    <property type="entry name" value="HTH-type_TetR-like_transc_reg"/>
</dbReference>
<dbReference type="EMBL" id="MW021341">
    <property type="protein sequence ID" value="QOQ86083.1"/>
    <property type="molecule type" value="Genomic_DNA"/>
</dbReference>
<sequence>MSNPQRSTDKYTAKYLRVLQEAARQFSQRGYHVATTKDIADALGVQQGSLYYYIRSKEAALAEICVYAIEGYVSFSTEIRQSRQAPAEKIREMIKRHLESLEVRPEFYKVFLAHRNDLGDEARHEIGRQIREYESNLETILRSGTRRGDFRKDLDCRLVTLGILGMCNTVASWWGKRSDATIADIADHFADLVLGGIVAAGEER</sequence>
<dbReference type="PROSITE" id="PS50977">
    <property type="entry name" value="HTH_TETR_2"/>
    <property type="match status" value="1"/>
</dbReference>
<dbReference type="SUPFAM" id="SSF46689">
    <property type="entry name" value="Homeodomain-like"/>
    <property type="match status" value="1"/>
</dbReference>
<evidence type="ECO:0000256" key="2">
    <source>
        <dbReference type="ARBA" id="ARBA00023015"/>
    </source>
</evidence>
<feature type="domain" description="HTH tetR-type" evidence="6">
    <location>
        <begin position="12"/>
        <end position="72"/>
    </location>
</feature>
<feature type="DNA-binding region" description="H-T-H motif" evidence="5">
    <location>
        <begin position="35"/>
        <end position="54"/>
    </location>
</feature>
<dbReference type="PANTHER" id="PTHR30055:SF175">
    <property type="entry name" value="HTH-TYPE TRANSCRIPTIONAL REPRESSOR KSTR2"/>
    <property type="match status" value="1"/>
</dbReference>
<protein>
    <submittedName>
        <fullName evidence="7">TetR-type transcriptional regulator</fullName>
    </submittedName>
</protein>
<evidence type="ECO:0000313" key="7">
    <source>
        <dbReference type="EMBL" id="QOQ86083.1"/>
    </source>
</evidence>
<name>A0A7M1LCC3_9BURK</name>
<dbReference type="Pfam" id="PF00440">
    <property type="entry name" value="TetR_N"/>
    <property type="match status" value="1"/>
</dbReference>
<dbReference type="GO" id="GO:0000976">
    <property type="term" value="F:transcription cis-regulatory region binding"/>
    <property type="evidence" value="ECO:0007669"/>
    <property type="project" value="TreeGrafter"/>
</dbReference>
<keyword evidence="1" id="KW-0678">Repressor</keyword>
<dbReference type="InterPro" id="IPR036271">
    <property type="entry name" value="Tet_transcr_reg_TetR-rel_C_sf"/>
</dbReference>
<evidence type="ECO:0000256" key="4">
    <source>
        <dbReference type="ARBA" id="ARBA00023163"/>
    </source>
</evidence>
<dbReference type="InterPro" id="IPR009057">
    <property type="entry name" value="Homeodomain-like_sf"/>
</dbReference>
<evidence type="ECO:0000256" key="1">
    <source>
        <dbReference type="ARBA" id="ARBA00022491"/>
    </source>
</evidence>
<dbReference type="Pfam" id="PF17932">
    <property type="entry name" value="TetR_C_24"/>
    <property type="match status" value="1"/>
</dbReference>
<gene>
    <name evidence="7" type="primary">fcbR</name>
</gene>
<organism evidence="7">
    <name type="scientific">Comamonas sediminis</name>
    <dbReference type="NCBI Taxonomy" id="1783360"/>
    <lineage>
        <taxon>Bacteria</taxon>
        <taxon>Pseudomonadati</taxon>
        <taxon>Pseudomonadota</taxon>
        <taxon>Betaproteobacteria</taxon>
        <taxon>Burkholderiales</taxon>
        <taxon>Comamonadaceae</taxon>
        <taxon>Comamonas</taxon>
    </lineage>
</organism>
<evidence type="ECO:0000256" key="3">
    <source>
        <dbReference type="ARBA" id="ARBA00023125"/>
    </source>
</evidence>
<dbReference type="InterPro" id="IPR001647">
    <property type="entry name" value="HTH_TetR"/>
</dbReference>
<evidence type="ECO:0000256" key="5">
    <source>
        <dbReference type="PROSITE-ProRule" id="PRU00335"/>
    </source>
</evidence>
<keyword evidence="4" id="KW-0804">Transcription</keyword>
<accession>A0A7M1LCC3</accession>